<dbReference type="RefSeq" id="WP_246114984.1">
    <property type="nucleotide sequence ID" value="NZ_BJVJ01000009.1"/>
</dbReference>
<dbReference type="InterPro" id="IPR046433">
    <property type="entry name" value="ActCoA_hydro"/>
</dbReference>
<dbReference type="PANTHER" id="PTHR21432:SF20">
    <property type="entry name" value="ACETYL-COA HYDROLASE"/>
    <property type="match status" value="1"/>
</dbReference>
<keyword evidence="2" id="KW-0378">Hydrolase</keyword>
<sequence length="390" mass="39962">MADVALTDLVRPGMRIALADGTSTPHPLHAPLSAAAAAAGGVRLVVGWHPAPAPDLDPTAFADVVCIAGGPALREHIDAGTVRFAPSRLSAVPSLLAGPLRPDLVVATLVRDRDGFRMAGDAGWARRLIEAGIPVAALLSRTAPHADAGPPLPDAAITVVASTSAGPAEIPTPAPTPVDAAIADHVAGLVPEGARVQVGPGRLAAAMVSALRVPVRVDSGLLPEPVVDLDAAGLLLDDPVCAYLIGTWRLHEWADGRRLLHPVEVTHDVGRLSSADLPPLVALNAALEIDVDGQVNVEGIGSRTTGLIGGHPDFAAAGARCVGGLSVIALASRHRERPTLVSRLSRPVTTASHDVEVVVTERGVADLRGLDRPARRAALLDLWGVASGDL</sequence>
<name>A0A511DD52_9PSEU</name>
<reference evidence="2 3" key="1">
    <citation type="submission" date="2019-07" db="EMBL/GenBank/DDBJ databases">
        <title>Whole genome shotgun sequence of Pseudonocardia sulfidoxydans NBRC 16205.</title>
        <authorList>
            <person name="Hosoyama A."/>
            <person name="Uohara A."/>
            <person name="Ohji S."/>
            <person name="Ichikawa N."/>
        </authorList>
    </citation>
    <scope>NUCLEOTIDE SEQUENCE [LARGE SCALE GENOMIC DNA]</scope>
    <source>
        <strain evidence="2 3">NBRC 16205</strain>
    </source>
</reference>
<evidence type="ECO:0000313" key="2">
    <source>
        <dbReference type="EMBL" id="GEL22477.1"/>
    </source>
</evidence>
<dbReference type="SUPFAM" id="SSF100950">
    <property type="entry name" value="NagB/RpiA/CoA transferase-like"/>
    <property type="match status" value="1"/>
</dbReference>
<organism evidence="2 3">
    <name type="scientific">Pseudonocardia sulfidoxydans NBRC 16205</name>
    <dbReference type="NCBI Taxonomy" id="1223511"/>
    <lineage>
        <taxon>Bacteria</taxon>
        <taxon>Bacillati</taxon>
        <taxon>Actinomycetota</taxon>
        <taxon>Actinomycetes</taxon>
        <taxon>Pseudonocardiales</taxon>
        <taxon>Pseudonocardiaceae</taxon>
        <taxon>Pseudonocardia</taxon>
    </lineage>
</organism>
<dbReference type="GO" id="GO:0006083">
    <property type="term" value="P:acetate metabolic process"/>
    <property type="evidence" value="ECO:0007669"/>
    <property type="project" value="InterPro"/>
</dbReference>
<dbReference type="AlphaFoldDB" id="A0A511DD52"/>
<feature type="domain" description="Acetyl-CoA hydrolase/transferase C-terminal" evidence="1">
    <location>
        <begin position="246"/>
        <end position="381"/>
    </location>
</feature>
<protein>
    <submittedName>
        <fullName evidence="2">Acetyl-CoA hydrolase</fullName>
    </submittedName>
</protein>
<dbReference type="PANTHER" id="PTHR21432">
    <property type="entry name" value="ACETYL-COA HYDROLASE-RELATED"/>
    <property type="match status" value="1"/>
</dbReference>
<accession>A0A511DD52</accession>
<gene>
    <name evidence="2" type="ORF">PSU4_14310</name>
</gene>
<dbReference type="InterPro" id="IPR037171">
    <property type="entry name" value="NagB/RpiA_transferase-like"/>
</dbReference>
<dbReference type="EMBL" id="BJVJ01000009">
    <property type="protein sequence ID" value="GEL22477.1"/>
    <property type="molecule type" value="Genomic_DNA"/>
</dbReference>
<dbReference type="InterPro" id="IPR026888">
    <property type="entry name" value="AcetylCoA_hyd_C"/>
</dbReference>
<dbReference type="Gene3D" id="3.40.1080.20">
    <property type="entry name" value="Acetyl-CoA hydrolase/transferase C-terminal domain"/>
    <property type="match status" value="1"/>
</dbReference>
<keyword evidence="3" id="KW-1185">Reference proteome</keyword>
<dbReference type="Proteomes" id="UP000321685">
    <property type="component" value="Unassembled WGS sequence"/>
</dbReference>
<evidence type="ECO:0000259" key="1">
    <source>
        <dbReference type="Pfam" id="PF13336"/>
    </source>
</evidence>
<proteinExistence type="predicted"/>
<dbReference type="Gene3D" id="3.30.750.70">
    <property type="entry name" value="4-hydroxybutyrate coenzyme like domains"/>
    <property type="match status" value="1"/>
</dbReference>
<dbReference type="InterPro" id="IPR038460">
    <property type="entry name" value="AcetylCoA_hyd_C_sf"/>
</dbReference>
<dbReference type="Gene3D" id="3.40.1080.10">
    <property type="entry name" value="Glutaconate Coenzyme A-transferase"/>
    <property type="match status" value="1"/>
</dbReference>
<evidence type="ECO:0000313" key="3">
    <source>
        <dbReference type="Proteomes" id="UP000321685"/>
    </source>
</evidence>
<comment type="caution">
    <text evidence="2">The sequence shown here is derived from an EMBL/GenBank/DDBJ whole genome shotgun (WGS) entry which is preliminary data.</text>
</comment>
<dbReference type="Pfam" id="PF13336">
    <property type="entry name" value="AcetylCoA_hyd_C"/>
    <property type="match status" value="1"/>
</dbReference>
<dbReference type="GO" id="GO:0008775">
    <property type="term" value="F:acetate CoA-transferase activity"/>
    <property type="evidence" value="ECO:0007669"/>
    <property type="project" value="InterPro"/>
</dbReference>
<dbReference type="GO" id="GO:0016787">
    <property type="term" value="F:hydrolase activity"/>
    <property type="evidence" value="ECO:0007669"/>
    <property type="project" value="UniProtKB-KW"/>
</dbReference>